<protein>
    <submittedName>
        <fullName evidence="1">Uncharacterized protein</fullName>
    </submittedName>
</protein>
<evidence type="ECO:0000313" key="1">
    <source>
        <dbReference type="EMBL" id="KUF10415.1"/>
    </source>
</evidence>
<organism evidence="1 2">
    <name type="scientific">Pseudoponticoccus marisrubri</name>
    <dbReference type="NCBI Taxonomy" id="1685382"/>
    <lineage>
        <taxon>Bacteria</taxon>
        <taxon>Pseudomonadati</taxon>
        <taxon>Pseudomonadota</taxon>
        <taxon>Alphaproteobacteria</taxon>
        <taxon>Rhodobacterales</taxon>
        <taxon>Roseobacteraceae</taxon>
        <taxon>Pseudoponticoccus</taxon>
    </lineage>
</organism>
<accession>A0A0W7WIP8</accession>
<sequence length="198" mass="22285">MPLNVHPQDQAILAGPDAGCFNLDYPPPAFIGDIVNAKVVILLLNGGFDPEVTPAEFPDTASEVAYRDRLARPRLIEDRHTAPYYLGRNYTQWLREGRAAVLNAVAYRSRDTGDACVARLAKVLPSAEFHRTWLRETLWPEVSAGRRFVVVNRWGLWNGADAVFRNCDFATGWHAARSRDLSRREYDAASRFLARQTG</sequence>
<proteinExistence type="predicted"/>
<evidence type="ECO:0000313" key="2">
    <source>
        <dbReference type="Proteomes" id="UP000054396"/>
    </source>
</evidence>
<name>A0A0W7WIP8_9RHOB</name>
<reference evidence="1 2" key="1">
    <citation type="submission" date="2015-12" db="EMBL/GenBank/DDBJ databases">
        <authorList>
            <person name="Shamseldin A."/>
            <person name="Moawad H."/>
            <person name="Abd El-Rahim W.M."/>
            <person name="Sadowsky M.J."/>
        </authorList>
    </citation>
    <scope>NUCLEOTIDE SEQUENCE [LARGE SCALE GENOMIC DNA]</scope>
    <source>
        <strain evidence="1 2">SJ5A-1</strain>
    </source>
</reference>
<gene>
    <name evidence="1" type="ORF">AVJ23_13540</name>
</gene>
<comment type="caution">
    <text evidence="1">The sequence shown here is derived from an EMBL/GenBank/DDBJ whole genome shotgun (WGS) entry which is preliminary data.</text>
</comment>
<dbReference type="AlphaFoldDB" id="A0A0W7WIP8"/>
<dbReference type="EMBL" id="LPXO01000007">
    <property type="protein sequence ID" value="KUF10415.1"/>
    <property type="molecule type" value="Genomic_DNA"/>
</dbReference>
<keyword evidence="2" id="KW-1185">Reference proteome</keyword>
<dbReference type="Proteomes" id="UP000054396">
    <property type="component" value="Unassembled WGS sequence"/>
</dbReference>